<proteinExistence type="predicted"/>
<evidence type="ECO:0000259" key="2">
    <source>
        <dbReference type="SMART" id="SM00382"/>
    </source>
</evidence>
<dbReference type="Pfam" id="PF22942">
    <property type="entry name" value="DUF7025"/>
    <property type="match status" value="1"/>
</dbReference>
<feature type="region of interest" description="Disordered" evidence="1">
    <location>
        <begin position="1"/>
        <end position="74"/>
    </location>
</feature>
<dbReference type="Pfam" id="PF00004">
    <property type="entry name" value="AAA"/>
    <property type="match status" value="1"/>
</dbReference>
<dbReference type="SMART" id="SM00382">
    <property type="entry name" value="AAA"/>
    <property type="match status" value="1"/>
</dbReference>
<evidence type="ECO:0000256" key="1">
    <source>
        <dbReference type="SAM" id="MobiDB-lite"/>
    </source>
</evidence>
<dbReference type="GO" id="GO:0005524">
    <property type="term" value="F:ATP binding"/>
    <property type="evidence" value="ECO:0007669"/>
    <property type="project" value="InterPro"/>
</dbReference>
<feature type="domain" description="AAA+ ATPase" evidence="2">
    <location>
        <begin position="512"/>
        <end position="636"/>
    </location>
</feature>
<name>A0A0G2HLJ3_PHACM</name>
<gene>
    <name evidence="3" type="ORF">UCRPC4_g00101</name>
</gene>
<dbReference type="GO" id="GO:0016887">
    <property type="term" value="F:ATP hydrolysis activity"/>
    <property type="evidence" value="ECO:0007669"/>
    <property type="project" value="InterPro"/>
</dbReference>
<dbReference type="Pfam" id="PF23232">
    <property type="entry name" value="AAA_lid_13"/>
    <property type="match status" value="1"/>
</dbReference>
<organism evidence="3 4">
    <name type="scientific">Phaeomoniella chlamydospora</name>
    <name type="common">Phaeoacremonium chlamydosporum</name>
    <dbReference type="NCBI Taxonomy" id="158046"/>
    <lineage>
        <taxon>Eukaryota</taxon>
        <taxon>Fungi</taxon>
        <taxon>Dikarya</taxon>
        <taxon>Ascomycota</taxon>
        <taxon>Pezizomycotina</taxon>
        <taxon>Eurotiomycetes</taxon>
        <taxon>Chaetothyriomycetidae</taxon>
        <taxon>Phaeomoniellales</taxon>
        <taxon>Phaeomoniellaceae</taxon>
        <taxon>Phaeomoniella</taxon>
    </lineage>
</organism>
<sequence length="750" mass="85881">MPSQPDLQTVLESGLEGHTIKAVDEPTHAESFPVGEEDSESPRSGDENTPGDSSSTPEDQKNGNIAAQQRKGRIGHIVKRDDGTEEVIDLASSNASLDNASKNSFALTIVSEKVFPYRMREWERKDRMAILSPPLRELIRRVIKFYPGIGLDASQVTFPEPYGPLFFYLDEICQEAERSVDKGFQEDLDCLLEYYRKHIQQKHLQIRQMFQENIVQFDDLWALFRPGALVYILDKFAQPCLHTIIATGFRDPEGYVDPDEAFTNKRFRRLCVDMWSVTWDPATNLFQRSTTTRTIRAYTGSCPIESLPFYPMNYYKGGSEMAIQELRGSLEKRGLRWRKLVSGRPSCQLYNGPAEDQVKRGVQNLSERVVVDGTTTGITFMEERGSRVVRYPFLTSGLVSGTSQLRYMERENPIAPAGTNDEFTHFDDFDPENDFSSIQAQLCPGTVYCYAIKSRSWYDIAVSHISEVDWNKEALEHLVLSPDKKEMLLGLVQQHQKNKDKIVSDVIPSKGKGLVLVLHGSPGVGKTLTAETIAEYTQKPLYPINIGELTAEEQIVTRLQIIFERAARWDAVLLLDEADVLLEKRSYEDLRRNGIVSVFLRMLEYYEGILFLTTNRVETMDLAFQSRIHLAFKYESLDSQTRRQIWERFIKRLNPLEAQGKKELLEALDDVQEWNLNGRQIRNVLAIAESLALSQARRRGALRYSHVETVANQTFEFQDFFDDASKERKAQVGEVNPGRQFKERRSRNFI</sequence>
<feature type="compositionally biased region" description="Polar residues" evidence="1">
    <location>
        <begin position="1"/>
        <end position="11"/>
    </location>
</feature>
<dbReference type="Gene3D" id="3.40.50.300">
    <property type="entry name" value="P-loop containing nucleotide triphosphate hydrolases"/>
    <property type="match status" value="1"/>
</dbReference>
<dbReference type="AlphaFoldDB" id="A0A0G2HLJ3"/>
<dbReference type="CDD" id="cd19481">
    <property type="entry name" value="RecA-like_protease"/>
    <property type="match status" value="1"/>
</dbReference>
<comment type="caution">
    <text evidence="3">The sequence shown here is derived from an EMBL/GenBank/DDBJ whole genome shotgun (WGS) entry which is preliminary data.</text>
</comment>
<evidence type="ECO:0000313" key="3">
    <source>
        <dbReference type="EMBL" id="KKY29195.1"/>
    </source>
</evidence>
<keyword evidence="4" id="KW-1185">Reference proteome</keyword>
<reference evidence="3 4" key="2">
    <citation type="submission" date="2015-05" db="EMBL/GenBank/DDBJ databases">
        <authorList>
            <person name="Morales-Cruz A."/>
            <person name="Amrine K.C."/>
            <person name="Cantu D."/>
        </authorList>
    </citation>
    <scope>NUCLEOTIDE SEQUENCE [LARGE SCALE GENOMIC DNA]</scope>
    <source>
        <strain evidence="3">UCRPC4</strain>
    </source>
</reference>
<dbReference type="EMBL" id="LCWF01000002">
    <property type="protein sequence ID" value="KKY29195.1"/>
    <property type="molecule type" value="Genomic_DNA"/>
</dbReference>
<dbReference type="InterPro" id="IPR054289">
    <property type="entry name" value="DUF7025"/>
</dbReference>
<reference evidence="3 4" key="1">
    <citation type="submission" date="2015-05" db="EMBL/GenBank/DDBJ databases">
        <title>Distinctive expansion of gene families associated with plant cell wall degradation and secondary metabolism in the genomes of grapevine trunk pathogens.</title>
        <authorList>
            <person name="Lawrence D.P."/>
            <person name="Travadon R."/>
            <person name="Rolshausen P.E."/>
            <person name="Baumgartner K."/>
        </authorList>
    </citation>
    <scope>NUCLEOTIDE SEQUENCE [LARGE SCALE GENOMIC DNA]</scope>
    <source>
        <strain evidence="3">UCRPC4</strain>
    </source>
</reference>
<accession>A0A0G2HLJ3</accession>
<evidence type="ECO:0000313" key="4">
    <source>
        <dbReference type="Proteomes" id="UP000053317"/>
    </source>
</evidence>
<protein>
    <submittedName>
        <fullName evidence="3">Putative atpase aaa+ type core</fullName>
    </submittedName>
</protein>
<dbReference type="PANTHER" id="PTHR46411:SF3">
    <property type="entry name" value="AAA+ ATPASE DOMAIN-CONTAINING PROTEIN"/>
    <property type="match status" value="1"/>
</dbReference>
<feature type="compositionally biased region" description="Basic and acidic residues" evidence="1">
    <location>
        <begin position="18"/>
        <end position="28"/>
    </location>
</feature>
<dbReference type="InterPro" id="IPR027417">
    <property type="entry name" value="P-loop_NTPase"/>
</dbReference>
<dbReference type="InterPro" id="IPR003959">
    <property type="entry name" value="ATPase_AAA_core"/>
</dbReference>
<feature type="compositionally biased region" description="Polar residues" evidence="1">
    <location>
        <begin position="50"/>
        <end position="67"/>
    </location>
</feature>
<dbReference type="InterPro" id="IPR056599">
    <property type="entry name" value="AAA_lid_fung"/>
</dbReference>
<dbReference type="OrthoDB" id="10042665at2759"/>
<dbReference type="InterPro" id="IPR003593">
    <property type="entry name" value="AAA+_ATPase"/>
</dbReference>
<dbReference type="SUPFAM" id="SSF52540">
    <property type="entry name" value="P-loop containing nucleoside triphosphate hydrolases"/>
    <property type="match status" value="1"/>
</dbReference>
<dbReference type="PANTHER" id="PTHR46411">
    <property type="entry name" value="FAMILY ATPASE, PUTATIVE-RELATED"/>
    <property type="match status" value="1"/>
</dbReference>
<dbReference type="Proteomes" id="UP000053317">
    <property type="component" value="Unassembled WGS sequence"/>
</dbReference>